<feature type="non-terminal residue" evidence="1">
    <location>
        <position position="128"/>
    </location>
</feature>
<name>T1ALA9_9ZZZZ</name>
<dbReference type="GO" id="GO:0032259">
    <property type="term" value="P:methylation"/>
    <property type="evidence" value="ECO:0007669"/>
    <property type="project" value="UniProtKB-KW"/>
</dbReference>
<accession>T1ALA9</accession>
<reference evidence="1" key="1">
    <citation type="submission" date="2013-08" db="EMBL/GenBank/DDBJ databases">
        <authorList>
            <person name="Mendez C."/>
            <person name="Richter M."/>
            <person name="Ferrer M."/>
            <person name="Sanchez J."/>
        </authorList>
    </citation>
    <scope>NUCLEOTIDE SEQUENCE</scope>
</reference>
<keyword evidence="1" id="KW-0808">Transferase</keyword>
<gene>
    <name evidence="1" type="ORF">B1B_14510</name>
</gene>
<protein>
    <submittedName>
        <fullName evidence="1">Methyltransferase type 11</fullName>
    </submittedName>
</protein>
<organism evidence="1">
    <name type="scientific">mine drainage metagenome</name>
    <dbReference type="NCBI Taxonomy" id="410659"/>
    <lineage>
        <taxon>unclassified sequences</taxon>
        <taxon>metagenomes</taxon>
        <taxon>ecological metagenomes</taxon>
    </lineage>
</organism>
<evidence type="ECO:0000313" key="1">
    <source>
        <dbReference type="EMBL" id="EQD41514.1"/>
    </source>
</evidence>
<proteinExistence type="predicted"/>
<dbReference type="EMBL" id="AUZY01009618">
    <property type="protein sequence ID" value="EQD41514.1"/>
    <property type="molecule type" value="Genomic_DNA"/>
</dbReference>
<dbReference type="GO" id="GO:0008168">
    <property type="term" value="F:methyltransferase activity"/>
    <property type="evidence" value="ECO:0007669"/>
    <property type="project" value="UniProtKB-KW"/>
</dbReference>
<comment type="caution">
    <text evidence="1">The sequence shown here is derived from an EMBL/GenBank/DDBJ whole genome shotgun (WGS) entry which is preliminary data.</text>
</comment>
<keyword evidence="1" id="KW-0489">Methyltransferase</keyword>
<reference evidence="1" key="2">
    <citation type="journal article" date="2014" name="ISME J.">
        <title>Microbial stratification in low pH oxic and suboxic macroscopic growths along an acid mine drainage.</title>
        <authorList>
            <person name="Mendez-Garcia C."/>
            <person name="Mesa V."/>
            <person name="Sprenger R.R."/>
            <person name="Richter M."/>
            <person name="Diez M.S."/>
            <person name="Solano J."/>
            <person name="Bargiela R."/>
            <person name="Golyshina O.V."/>
            <person name="Manteca A."/>
            <person name="Ramos J.L."/>
            <person name="Gallego J.R."/>
            <person name="Llorente I."/>
            <person name="Martins Dos Santos V.A."/>
            <person name="Jensen O.N."/>
            <person name="Pelaez A.I."/>
            <person name="Sanchez J."/>
            <person name="Ferrer M."/>
        </authorList>
    </citation>
    <scope>NUCLEOTIDE SEQUENCE</scope>
</reference>
<dbReference type="AlphaFoldDB" id="T1ALA9"/>
<sequence>MHADTKVLGVETYAEFNFVTMNKLVSMVFNVYNQSCYKYFASWDETNDDVSTNTIDRYLEREASITVLTTCPFLVGHKEDLYSTLWGGLNIIYTDLIGNSQSLLKSKIDSWHKKQGNGLLRLTMKRLD</sequence>